<dbReference type="NCBIfam" id="NF040601">
    <property type="entry name" value="TerS_not_xtmA"/>
    <property type="match status" value="1"/>
</dbReference>
<reference evidence="4 5" key="1">
    <citation type="submission" date="2015-09" db="EMBL/GenBank/DDBJ databases">
        <authorList>
            <consortium name="Pathogen Informatics"/>
        </authorList>
    </citation>
    <scope>NUCLEOTIDE SEQUENCE [LARGE SCALE GENOMIC DNA]</scope>
    <source>
        <strain evidence="4 5">2789STDY5834863</strain>
    </source>
</reference>
<keyword evidence="1" id="KW-0175">Coiled coil</keyword>
<evidence type="ECO:0000313" key="5">
    <source>
        <dbReference type="Proteomes" id="UP000095431"/>
    </source>
</evidence>
<dbReference type="Pfam" id="PF10668">
    <property type="entry name" value="Phage_terminase"/>
    <property type="match status" value="1"/>
</dbReference>
<sequence length="266" mass="30362">MARARSPNSIEAEEMYKRGMKLVDIAKKLDVPASTVRRWKSTQNWDGDTKKKKSERSPKKKANARHKGGQLGNKNAVGNKGGPLKPGDKIAEKHGAYSSVYWDVLDESEKDMIEDIPMDEEMLLIEQIQLFAVRERRIMAAINKYRNMNGEVSLFGFTRTEDKRAFKSDEDKQLYEERIEEKVASGDRLPGNTYNMMTNMENKDNMIARLEKELSTVQSKKTKAIEALAKLRLEKQKIAGESKGNEVVRAWAEAVVKARREEKHDG</sequence>
<feature type="region of interest" description="Disordered" evidence="2">
    <location>
        <begin position="40"/>
        <end position="90"/>
    </location>
</feature>
<feature type="domain" description="PBSX phage terminase small subunit-like N-terminal" evidence="3">
    <location>
        <begin position="1"/>
        <end position="54"/>
    </location>
</feature>
<feature type="compositionally biased region" description="Basic residues" evidence="2">
    <location>
        <begin position="50"/>
        <end position="68"/>
    </location>
</feature>
<feature type="coiled-coil region" evidence="1">
    <location>
        <begin position="200"/>
        <end position="227"/>
    </location>
</feature>
<gene>
    <name evidence="4" type="ORF">ERS852478_01431</name>
</gene>
<evidence type="ECO:0000256" key="1">
    <source>
        <dbReference type="SAM" id="Coils"/>
    </source>
</evidence>
<organism evidence="4 5">
    <name type="scientific">Blautia wexlerae</name>
    <dbReference type="NCBI Taxonomy" id="418240"/>
    <lineage>
        <taxon>Bacteria</taxon>
        <taxon>Bacillati</taxon>
        <taxon>Bacillota</taxon>
        <taxon>Clostridia</taxon>
        <taxon>Lachnospirales</taxon>
        <taxon>Lachnospiraceae</taxon>
        <taxon>Blautia</taxon>
    </lineage>
</organism>
<dbReference type="Proteomes" id="UP000095431">
    <property type="component" value="Unassembled WGS sequence"/>
</dbReference>
<proteinExistence type="predicted"/>
<dbReference type="InterPro" id="IPR018925">
    <property type="entry name" value="XtmA-like_N"/>
</dbReference>
<dbReference type="AlphaFoldDB" id="A0A174B2G5"/>
<evidence type="ECO:0000256" key="2">
    <source>
        <dbReference type="SAM" id="MobiDB-lite"/>
    </source>
</evidence>
<dbReference type="RefSeq" id="WP_055200081.1">
    <property type="nucleotide sequence ID" value="NZ_BTHH01000009.1"/>
</dbReference>
<accession>A0A174B2G5</accession>
<dbReference type="EMBL" id="CYZN01000008">
    <property type="protein sequence ID" value="CUN93835.1"/>
    <property type="molecule type" value="Genomic_DNA"/>
</dbReference>
<dbReference type="Gene3D" id="1.10.10.60">
    <property type="entry name" value="Homeodomain-like"/>
    <property type="match status" value="1"/>
</dbReference>
<evidence type="ECO:0000313" key="4">
    <source>
        <dbReference type="EMBL" id="CUN93835.1"/>
    </source>
</evidence>
<evidence type="ECO:0000259" key="3">
    <source>
        <dbReference type="Pfam" id="PF10668"/>
    </source>
</evidence>
<name>A0A174B2G5_9FIRM</name>
<protein>
    <submittedName>
        <fullName evidence="4">Uncharacterized conserved protein</fullName>
    </submittedName>
</protein>